<dbReference type="RefSeq" id="WP_194369128.1">
    <property type="nucleotide sequence ID" value="NZ_CP054492.1"/>
</dbReference>
<dbReference type="Gene3D" id="1.10.443.10">
    <property type="entry name" value="Intergrase catalytic core"/>
    <property type="match status" value="1"/>
</dbReference>
<dbReference type="GO" id="GO:0006310">
    <property type="term" value="P:DNA recombination"/>
    <property type="evidence" value="ECO:0007669"/>
    <property type="project" value="UniProtKB-KW"/>
</dbReference>
<evidence type="ECO:0000313" key="4">
    <source>
        <dbReference type="Proteomes" id="UP000593994"/>
    </source>
</evidence>
<feature type="domain" description="Tyr recombinase" evidence="2">
    <location>
        <begin position="184"/>
        <end position="431"/>
    </location>
</feature>
<evidence type="ECO:0000259" key="2">
    <source>
        <dbReference type="PROSITE" id="PS51898"/>
    </source>
</evidence>
<dbReference type="InterPro" id="IPR013762">
    <property type="entry name" value="Integrase-like_cat_sf"/>
</dbReference>
<dbReference type="PROSITE" id="PS51898">
    <property type="entry name" value="TYR_RECOMBINASE"/>
    <property type="match status" value="1"/>
</dbReference>
<reference evidence="3 4" key="1">
    <citation type="submission" date="2020-05" db="EMBL/GenBank/DDBJ databases">
        <title>Sulfurimonas marisnigri, sp. nov., and Sulfurimonas baltica, sp. nov., manganese oxide reducing chemolithoautotrophs of the class Epsilonproteobacteria isolated from the pelagic redoxclines of the Black and Baltic Seas and emended description of the genus Sulfurimonas.</title>
        <authorList>
            <person name="Henkel J.V."/>
            <person name="Laudan C."/>
            <person name="Werner J."/>
            <person name="Neu T."/>
            <person name="Plewe S."/>
            <person name="Sproer C."/>
            <person name="Bunk B."/>
            <person name="Schulz-Vogt H.N."/>
        </authorList>
    </citation>
    <scope>NUCLEOTIDE SEQUENCE [LARGE SCALE GENOMIC DNA]</scope>
    <source>
        <strain evidence="3 4">GD2</strain>
    </source>
</reference>
<dbReference type="GO" id="GO:0015074">
    <property type="term" value="P:DNA integration"/>
    <property type="evidence" value="ECO:0007669"/>
    <property type="project" value="InterPro"/>
</dbReference>
<keyword evidence="1" id="KW-0233">DNA recombination</keyword>
<proteinExistence type="predicted"/>
<dbReference type="Proteomes" id="UP000593994">
    <property type="component" value="Chromosome"/>
</dbReference>
<accession>A0A7S7LUR2</accession>
<dbReference type="EMBL" id="CP054492">
    <property type="protein sequence ID" value="QOY51695.1"/>
    <property type="molecule type" value="Genomic_DNA"/>
</dbReference>
<sequence length="453" mass="53594">MLLVTNKIAYMSIAINENVYYLEGVNKYYKYLKLIKCNALLTIENKLNSLYHFWLWSLSNDVEFDEDLQLYFARYLLALEEGFKITNISYLYEYNEDIEVLVFESKPKQSSTIEKEKRAVESFFKYMGTFKSKDYNLEKNFLSYNKQAKYNKGSSYGLKMSKYMQNILLDDVSVLASKNTNIKGDIKAFPFKLFDDLLLLAKPRERLLYLLYGTCAARLNQGLNLTYYDIDYASQNVWLIDPKSNNQLGYHGLSRKQFLHEIYNIDIETHPIHNKFNFKYPIPTNYKSRMPLFWLNSNYRKIFFDTLVEYSPLPESLRKPRHPFFFVRSSGKRLSSDEVYKSFKKHLQILSKKYPEYAYRLDGLGIHSLRHMFGSVMATIEAKLIMSGQPEKAHHIKWFTSNAMGHSNLSSTEIYFNRPWDVEIELGEFVQSLIESMQDSEYEPLTSNRRKKW</sequence>
<organism evidence="3 4">
    <name type="scientific">Candidatus Sulfurimonas baltica</name>
    <dbReference type="NCBI Taxonomy" id="2740404"/>
    <lineage>
        <taxon>Bacteria</taxon>
        <taxon>Pseudomonadati</taxon>
        <taxon>Campylobacterota</taxon>
        <taxon>Epsilonproteobacteria</taxon>
        <taxon>Campylobacterales</taxon>
        <taxon>Sulfurimonadaceae</taxon>
        <taxon>Sulfurimonas</taxon>
    </lineage>
</organism>
<dbReference type="KEGG" id="sbal:HUE88_11400"/>
<evidence type="ECO:0000313" key="3">
    <source>
        <dbReference type="EMBL" id="QOY51695.1"/>
    </source>
</evidence>
<gene>
    <name evidence="3" type="ORF">HUE88_11400</name>
</gene>
<dbReference type="GO" id="GO:0003677">
    <property type="term" value="F:DNA binding"/>
    <property type="evidence" value="ECO:0007669"/>
    <property type="project" value="InterPro"/>
</dbReference>
<dbReference type="AlphaFoldDB" id="A0A7S7LUR2"/>
<name>A0A7S7LUR2_9BACT</name>
<keyword evidence="4" id="KW-1185">Reference proteome</keyword>
<dbReference type="InterPro" id="IPR002104">
    <property type="entry name" value="Integrase_catalytic"/>
</dbReference>
<dbReference type="SUPFAM" id="SSF56349">
    <property type="entry name" value="DNA breaking-rejoining enzymes"/>
    <property type="match status" value="1"/>
</dbReference>
<evidence type="ECO:0000256" key="1">
    <source>
        <dbReference type="ARBA" id="ARBA00023172"/>
    </source>
</evidence>
<dbReference type="InterPro" id="IPR011010">
    <property type="entry name" value="DNA_brk_join_enz"/>
</dbReference>
<protein>
    <submittedName>
        <fullName evidence="3">Site-specific integrase</fullName>
    </submittedName>
</protein>